<proteinExistence type="predicted"/>
<organism evidence="1 2">
    <name type="scientific">Babesia ovis</name>
    <dbReference type="NCBI Taxonomy" id="5869"/>
    <lineage>
        <taxon>Eukaryota</taxon>
        <taxon>Sar</taxon>
        <taxon>Alveolata</taxon>
        <taxon>Apicomplexa</taxon>
        <taxon>Aconoidasida</taxon>
        <taxon>Piroplasmida</taxon>
        <taxon>Babesiidae</taxon>
        <taxon>Babesia</taxon>
    </lineage>
</organism>
<evidence type="ECO:0000313" key="2">
    <source>
        <dbReference type="Proteomes" id="UP001057455"/>
    </source>
</evidence>
<comment type="caution">
    <text evidence="1">The sequence shown here is derived from an EMBL/GenBank/DDBJ whole genome shotgun (WGS) entry which is preliminary data.</text>
</comment>
<dbReference type="Proteomes" id="UP001057455">
    <property type="component" value="Unassembled WGS sequence"/>
</dbReference>
<evidence type="ECO:0000313" key="1">
    <source>
        <dbReference type="EMBL" id="GFE54027.1"/>
    </source>
</evidence>
<name>A0A9W5WV77_BABOV</name>
<dbReference type="EMBL" id="BLIY01000008">
    <property type="protein sequence ID" value="GFE54027.1"/>
    <property type="molecule type" value="Genomic_DNA"/>
</dbReference>
<accession>A0A9W5WV77</accession>
<gene>
    <name evidence="1" type="ORF">BaOVIS_014310</name>
</gene>
<keyword evidence="2" id="KW-1185">Reference proteome</keyword>
<protein>
    <submittedName>
        <fullName evidence="1">Uncharacterized protein</fullName>
    </submittedName>
</protein>
<reference evidence="1" key="1">
    <citation type="submission" date="2019-12" db="EMBL/GenBank/DDBJ databases">
        <title>Genome sequence of Babesia ovis.</title>
        <authorList>
            <person name="Yamagishi J."/>
            <person name="Sevinc F."/>
            <person name="Xuan X."/>
        </authorList>
    </citation>
    <scope>NUCLEOTIDE SEQUENCE</scope>
    <source>
        <strain evidence="1">Selcuk</strain>
    </source>
</reference>
<dbReference type="OrthoDB" id="434697at2759"/>
<dbReference type="AlphaFoldDB" id="A0A9W5WV77"/>
<sequence length="508" mass="56508">MLASSTLPLAPAYRLVGGSMYTPICCGKLPRRCFIASRARSSPESIVRGVEKMCLDQTNCAFTAQAVGETFRNASEDMTPLQVLRGLNAFANMGYCNQTLFVCLAERIQKLNENTSPRHIAQLVTLMKRMNITHALVVDPLMSVLMRQLHNYVVELPDIILNSSHLGVTDMHHVELFRTQALLHMNDLKAKIIRCAEALSRFRSGTCSVIDRVLEEYTPNIETLKLKQQLYLLATAGRYNHDACLKIIDNIVSRLQSIQLATEDISTLLTLQRSLGIVVPKILDVIINAMELMLKDPDYANGALAYHIYLLCLLGQTGNRAILSMLQRFAHRNAPPSATSQLIYAISLIHRNNKETAVESTYLDTLVEHMESCHRHLTLNQQKELYEALICLDKVNVLPPGLSKFMSTKIPTTLPTMCREENDQQLGIIGGESYVFVNSKDGSNTALVSITESGVLNILDMASSVAVRPCTLQYVHALEHLLSKGEDSGIGPRIGYRVSRSLADRLEV</sequence>